<dbReference type="SMART" id="SM00530">
    <property type="entry name" value="HTH_XRE"/>
    <property type="match status" value="1"/>
</dbReference>
<keyword evidence="1" id="KW-0238">DNA-binding</keyword>
<sequence>MDYSRIGERIKKYREKQKMTQQMLGEETDYSVQHISHIETGKTKLSVQCLLDIANALHVSVDELVCGYTSSSSVILDRELKELLDDCTPQEKQILLETMKSLKSSLRKSGDK</sequence>
<name>A0A9D2QXU9_9FIRM</name>
<dbReference type="GO" id="GO:0003677">
    <property type="term" value="F:DNA binding"/>
    <property type="evidence" value="ECO:0007669"/>
    <property type="project" value="UniProtKB-KW"/>
</dbReference>
<dbReference type="PANTHER" id="PTHR46797:SF1">
    <property type="entry name" value="METHYLPHOSPHONATE SYNTHASE"/>
    <property type="match status" value="1"/>
</dbReference>
<dbReference type="AlphaFoldDB" id="A0A9D2QXU9"/>
<proteinExistence type="predicted"/>
<reference evidence="3" key="2">
    <citation type="submission" date="2021-04" db="EMBL/GenBank/DDBJ databases">
        <authorList>
            <person name="Gilroy R."/>
        </authorList>
    </citation>
    <scope>NUCLEOTIDE SEQUENCE</scope>
    <source>
        <strain evidence="3">ChiBcec6-4105</strain>
    </source>
</reference>
<dbReference type="PANTHER" id="PTHR46797">
    <property type="entry name" value="HTH-TYPE TRANSCRIPTIONAL REGULATOR"/>
    <property type="match status" value="1"/>
</dbReference>
<dbReference type="SUPFAM" id="SSF47413">
    <property type="entry name" value="lambda repressor-like DNA-binding domains"/>
    <property type="match status" value="1"/>
</dbReference>
<dbReference type="InterPro" id="IPR050807">
    <property type="entry name" value="TransReg_Diox_bact_type"/>
</dbReference>
<protein>
    <submittedName>
        <fullName evidence="3">Helix-turn-helix transcriptional regulator</fullName>
    </submittedName>
</protein>
<organism evidence="3 4">
    <name type="scientific">Candidatus Blautia avicola</name>
    <dbReference type="NCBI Taxonomy" id="2838483"/>
    <lineage>
        <taxon>Bacteria</taxon>
        <taxon>Bacillati</taxon>
        <taxon>Bacillota</taxon>
        <taxon>Clostridia</taxon>
        <taxon>Lachnospirales</taxon>
        <taxon>Lachnospiraceae</taxon>
        <taxon>Blautia</taxon>
    </lineage>
</organism>
<dbReference type="PROSITE" id="PS50943">
    <property type="entry name" value="HTH_CROC1"/>
    <property type="match status" value="1"/>
</dbReference>
<dbReference type="CDD" id="cd00093">
    <property type="entry name" value="HTH_XRE"/>
    <property type="match status" value="1"/>
</dbReference>
<dbReference type="GO" id="GO:0005829">
    <property type="term" value="C:cytosol"/>
    <property type="evidence" value="ECO:0007669"/>
    <property type="project" value="TreeGrafter"/>
</dbReference>
<accession>A0A9D2QXU9</accession>
<evidence type="ECO:0000256" key="1">
    <source>
        <dbReference type="ARBA" id="ARBA00023125"/>
    </source>
</evidence>
<reference evidence="3" key="1">
    <citation type="journal article" date="2021" name="PeerJ">
        <title>Extensive microbial diversity within the chicken gut microbiome revealed by metagenomics and culture.</title>
        <authorList>
            <person name="Gilroy R."/>
            <person name="Ravi A."/>
            <person name="Getino M."/>
            <person name="Pursley I."/>
            <person name="Horton D.L."/>
            <person name="Alikhan N.F."/>
            <person name="Baker D."/>
            <person name="Gharbi K."/>
            <person name="Hall N."/>
            <person name="Watson M."/>
            <person name="Adriaenssens E.M."/>
            <person name="Foster-Nyarko E."/>
            <person name="Jarju S."/>
            <person name="Secka A."/>
            <person name="Antonio M."/>
            <person name="Oren A."/>
            <person name="Chaudhuri R.R."/>
            <person name="La Ragione R."/>
            <person name="Hildebrand F."/>
            <person name="Pallen M.J."/>
        </authorList>
    </citation>
    <scope>NUCLEOTIDE SEQUENCE</scope>
    <source>
        <strain evidence="3">ChiBcec6-4105</strain>
    </source>
</reference>
<evidence type="ECO:0000313" key="4">
    <source>
        <dbReference type="Proteomes" id="UP000823892"/>
    </source>
</evidence>
<dbReference type="InterPro" id="IPR010982">
    <property type="entry name" value="Lambda_DNA-bd_dom_sf"/>
</dbReference>
<dbReference type="EMBL" id="DWUY01000225">
    <property type="protein sequence ID" value="HJD29311.1"/>
    <property type="molecule type" value="Genomic_DNA"/>
</dbReference>
<dbReference type="Gene3D" id="1.10.260.40">
    <property type="entry name" value="lambda repressor-like DNA-binding domains"/>
    <property type="match status" value="1"/>
</dbReference>
<evidence type="ECO:0000313" key="3">
    <source>
        <dbReference type="EMBL" id="HJD29311.1"/>
    </source>
</evidence>
<dbReference type="GO" id="GO:0003700">
    <property type="term" value="F:DNA-binding transcription factor activity"/>
    <property type="evidence" value="ECO:0007669"/>
    <property type="project" value="TreeGrafter"/>
</dbReference>
<feature type="domain" description="HTH cro/C1-type" evidence="2">
    <location>
        <begin position="10"/>
        <end position="64"/>
    </location>
</feature>
<dbReference type="Proteomes" id="UP000823892">
    <property type="component" value="Unassembled WGS sequence"/>
</dbReference>
<gene>
    <name evidence="3" type="ORF">H9914_10030</name>
</gene>
<dbReference type="Pfam" id="PF01381">
    <property type="entry name" value="HTH_3"/>
    <property type="match status" value="1"/>
</dbReference>
<evidence type="ECO:0000259" key="2">
    <source>
        <dbReference type="PROSITE" id="PS50943"/>
    </source>
</evidence>
<comment type="caution">
    <text evidence="3">The sequence shown here is derived from an EMBL/GenBank/DDBJ whole genome shotgun (WGS) entry which is preliminary data.</text>
</comment>
<dbReference type="InterPro" id="IPR001387">
    <property type="entry name" value="Cro/C1-type_HTH"/>
</dbReference>